<sequence>MKTRNLFKKTMLLTVLAIPFILMAGCNKNDNTTDNPGFTAADFQLTVITHGQGTGNAYYSVEYTVKNISNKQYDINSTDDLVVKLRVKDNNGNTYTGAPLIPTLEPGAIQSNRTTISLPSGVTVNSSTFTAAVEKE</sequence>
<feature type="chain" id="PRO_5045183425" description="DUF4352 domain-containing protein" evidence="1">
    <location>
        <begin position="25"/>
        <end position="136"/>
    </location>
</feature>
<evidence type="ECO:0000313" key="3">
    <source>
        <dbReference type="Proteomes" id="UP001597511"/>
    </source>
</evidence>
<gene>
    <name evidence="2" type="ORF">ACFS6H_05315</name>
</gene>
<protein>
    <recommendedName>
        <fullName evidence="4">DUF4352 domain-containing protein</fullName>
    </recommendedName>
</protein>
<dbReference type="EMBL" id="JBHUOZ010000001">
    <property type="protein sequence ID" value="MFD2919123.1"/>
    <property type="molecule type" value="Genomic_DNA"/>
</dbReference>
<name>A0ABW6A1G0_9BACT</name>
<feature type="signal peptide" evidence="1">
    <location>
        <begin position="1"/>
        <end position="24"/>
    </location>
</feature>
<dbReference type="RefSeq" id="WP_386096004.1">
    <property type="nucleotide sequence ID" value="NZ_JBHUOZ010000001.1"/>
</dbReference>
<proteinExistence type="predicted"/>
<reference evidence="3" key="1">
    <citation type="journal article" date="2019" name="Int. J. Syst. Evol. Microbiol.">
        <title>The Global Catalogue of Microorganisms (GCM) 10K type strain sequencing project: providing services to taxonomists for standard genome sequencing and annotation.</title>
        <authorList>
            <consortium name="The Broad Institute Genomics Platform"/>
            <consortium name="The Broad Institute Genome Sequencing Center for Infectious Disease"/>
            <person name="Wu L."/>
            <person name="Ma J."/>
        </authorList>
    </citation>
    <scope>NUCLEOTIDE SEQUENCE [LARGE SCALE GENOMIC DNA]</scope>
    <source>
        <strain evidence="3">KCTC 23299</strain>
    </source>
</reference>
<comment type="caution">
    <text evidence="2">The sequence shown here is derived from an EMBL/GenBank/DDBJ whole genome shotgun (WGS) entry which is preliminary data.</text>
</comment>
<accession>A0ABW6A1G0</accession>
<evidence type="ECO:0000313" key="2">
    <source>
        <dbReference type="EMBL" id="MFD2919123.1"/>
    </source>
</evidence>
<keyword evidence="1" id="KW-0732">Signal</keyword>
<organism evidence="2 3">
    <name type="scientific">Terrimonas rubra</name>
    <dbReference type="NCBI Taxonomy" id="1035890"/>
    <lineage>
        <taxon>Bacteria</taxon>
        <taxon>Pseudomonadati</taxon>
        <taxon>Bacteroidota</taxon>
        <taxon>Chitinophagia</taxon>
        <taxon>Chitinophagales</taxon>
        <taxon>Chitinophagaceae</taxon>
        <taxon>Terrimonas</taxon>
    </lineage>
</organism>
<evidence type="ECO:0008006" key="4">
    <source>
        <dbReference type="Google" id="ProtNLM"/>
    </source>
</evidence>
<dbReference type="PROSITE" id="PS51257">
    <property type="entry name" value="PROKAR_LIPOPROTEIN"/>
    <property type="match status" value="1"/>
</dbReference>
<evidence type="ECO:0000256" key="1">
    <source>
        <dbReference type="SAM" id="SignalP"/>
    </source>
</evidence>
<keyword evidence="3" id="KW-1185">Reference proteome</keyword>
<dbReference type="Proteomes" id="UP001597511">
    <property type="component" value="Unassembled WGS sequence"/>
</dbReference>